<dbReference type="HOGENOM" id="CLU_1110339_0_0_10"/>
<dbReference type="EMBL" id="HG315671">
    <property type="protein sequence ID" value="CDF78077.1"/>
    <property type="molecule type" value="Genomic_DNA"/>
</dbReference>
<organism evidence="3 4">
    <name type="scientific">Formosa agariphila (strain DSM 15362 / KCTC 12365 / LMG 23005 / KMM 3901 / M-2Alg 35-1)</name>
    <dbReference type="NCBI Taxonomy" id="1347342"/>
    <lineage>
        <taxon>Bacteria</taxon>
        <taxon>Pseudomonadati</taxon>
        <taxon>Bacteroidota</taxon>
        <taxon>Flavobacteriia</taxon>
        <taxon>Flavobacteriales</taxon>
        <taxon>Flavobacteriaceae</taxon>
        <taxon>Formosa</taxon>
    </lineage>
</organism>
<feature type="signal peptide" evidence="1">
    <location>
        <begin position="1"/>
        <end position="22"/>
    </location>
</feature>
<feature type="chain" id="PRO_5004602671" description="Putative auto-transporter adhesin head GIN domain-containing protein" evidence="1">
    <location>
        <begin position="23"/>
        <end position="251"/>
    </location>
</feature>
<dbReference type="Proteomes" id="UP000016160">
    <property type="component" value="Chromosome"/>
</dbReference>
<keyword evidence="1" id="KW-0732">Signal</keyword>
<evidence type="ECO:0000313" key="3">
    <source>
        <dbReference type="EMBL" id="CDF78077.1"/>
    </source>
</evidence>
<evidence type="ECO:0000259" key="2">
    <source>
        <dbReference type="Pfam" id="PF10988"/>
    </source>
</evidence>
<proteinExistence type="predicted"/>
<dbReference type="InterPro" id="IPR021255">
    <property type="entry name" value="DUF2807"/>
</dbReference>
<name>T2KGX6_FORAG</name>
<dbReference type="PATRIC" id="fig|1347342.6.peg.369"/>
<dbReference type="Pfam" id="PF10988">
    <property type="entry name" value="DUF2807"/>
    <property type="match status" value="1"/>
</dbReference>
<gene>
    <name evidence="3" type="ORF">BN863_3650</name>
</gene>
<dbReference type="RefSeq" id="WP_242404062.1">
    <property type="nucleotide sequence ID" value="NZ_HG315671.1"/>
</dbReference>
<evidence type="ECO:0000256" key="1">
    <source>
        <dbReference type="SAM" id="SignalP"/>
    </source>
</evidence>
<keyword evidence="4" id="KW-1185">Reference proteome</keyword>
<reference evidence="3 4" key="1">
    <citation type="journal article" date="2013" name="Appl. Environ. Microbiol.">
        <title>The genome of the alga-associated marine flavobacterium Formosa agariphila KMM 3901T reveals a broad potential for degradation of algal polysaccharides.</title>
        <authorList>
            <person name="Mann A.J."/>
            <person name="Hahnke R.L."/>
            <person name="Huang S."/>
            <person name="Werner J."/>
            <person name="Xing P."/>
            <person name="Barbeyron T."/>
            <person name="Huettel B."/>
            <person name="Stueber K."/>
            <person name="Reinhardt R."/>
            <person name="Harder J."/>
            <person name="Gloeckner F.O."/>
            <person name="Amann R.I."/>
            <person name="Teeling H."/>
        </authorList>
    </citation>
    <scope>NUCLEOTIDE SEQUENCE [LARGE SCALE GENOMIC DNA]</scope>
    <source>
        <strain evidence="4">DSM 15362 / KCTC 12365 / LMG 23005 / KMM 3901</strain>
    </source>
</reference>
<dbReference type="Gene3D" id="2.160.20.120">
    <property type="match status" value="1"/>
</dbReference>
<dbReference type="AlphaFoldDB" id="T2KGX6"/>
<protein>
    <recommendedName>
        <fullName evidence="2">Putative auto-transporter adhesin head GIN domain-containing protein</fullName>
    </recommendedName>
</protein>
<dbReference type="STRING" id="1347342.BN863_3650"/>
<dbReference type="eggNOG" id="ENOG502ZC8P">
    <property type="taxonomic scope" value="Bacteria"/>
</dbReference>
<evidence type="ECO:0000313" key="4">
    <source>
        <dbReference type="Proteomes" id="UP000016160"/>
    </source>
</evidence>
<accession>T2KGX6</accession>
<feature type="domain" description="Putative auto-transporter adhesin head GIN" evidence="2">
    <location>
        <begin position="42"/>
        <end position="234"/>
    </location>
</feature>
<dbReference type="PROSITE" id="PS51257">
    <property type="entry name" value="PROKAR_LIPOPROTEIN"/>
    <property type="match status" value="1"/>
</dbReference>
<sequence length="251" mass="28078">MMKKIIAIFVVFLLCSCDSEDASDCFQTTGELTSKTIGIDTFDRILVNRNIELTIIQGSELKAFIETGENLMNDVEVHVIDGELQLTDNNTCNLFRNYDPTKITITTPTSFYQIRSSTQFEVKSEGVLTLDELQLFSEDFNAEESFNVGDFRLQLDVEELIVVSNNISVFYISGTTNKLTVGFYAGAGRFEGANLIAQSVNIFHRGSNDIIVNPQELLTGELVSTGDVISKNKPEIVEVDTKYKGQLYFQE</sequence>